<evidence type="ECO:0000313" key="4">
    <source>
        <dbReference type="Proteomes" id="UP001175211"/>
    </source>
</evidence>
<dbReference type="CDD" id="cd12087">
    <property type="entry name" value="TM_EGFR-like"/>
    <property type="match status" value="1"/>
</dbReference>
<dbReference type="Proteomes" id="UP001175211">
    <property type="component" value="Unassembled WGS sequence"/>
</dbReference>
<reference evidence="3" key="1">
    <citation type="submission" date="2023-06" db="EMBL/GenBank/DDBJ databases">
        <authorList>
            <consortium name="Lawrence Berkeley National Laboratory"/>
            <person name="Ahrendt S."/>
            <person name="Sahu N."/>
            <person name="Indic B."/>
            <person name="Wong-Bajracharya J."/>
            <person name="Merenyi Z."/>
            <person name="Ke H.-M."/>
            <person name="Monk M."/>
            <person name="Kocsube S."/>
            <person name="Drula E."/>
            <person name="Lipzen A."/>
            <person name="Balint B."/>
            <person name="Henrissat B."/>
            <person name="Andreopoulos B."/>
            <person name="Martin F.M."/>
            <person name="Harder C.B."/>
            <person name="Rigling D."/>
            <person name="Ford K.L."/>
            <person name="Foster G.D."/>
            <person name="Pangilinan J."/>
            <person name="Papanicolaou A."/>
            <person name="Barry K."/>
            <person name="LaButti K."/>
            <person name="Viragh M."/>
            <person name="Koriabine M."/>
            <person name="Yan M."/>
            <person name="Riley R."/>
            <person name="Champramary S."/>
            <person name="Plett K.L."/>
            <person name="Tsai I.J."/>
            <person name="Slot J."/>
            <person name="Sipos G."/>
            <person name="Plett J."/>
            <person name="Nagy L.G."/>
            <person name="Grigoriev I.V."/>
        </authorList>
    </citation>
    <scope>NUCLEOTIDE SEQUENCE</scope>
    <source>
        <strain evidence="3">CCBAS 213</strain>
    </source>
</reference>
<evidence type="ECO:0000313" key="3">
    <source>
        <dbReference type="EMBL" id="KAK0461922.1"/>
    </source>
</evidence>
<feature type="region of interest" description="Disordered" evidence="1">
    <location>
        <begin position="270"/>
        <end position="295"/>
    </location>
</feature>
<keyword evidence="2" id="KW-1133">Transmembrane helix</keyword>
<proteinExistence type="predicted"/>
<dbReference type="Gene3D" id="2.60.120.260">
    <property type="entry name" value="Galactose-binding domain-like"/>
    <property type="match status" value="1"/>
</dbReference>
<sequence length="346" mass="36513">MAPNLSNLTVLDQSPTFIYSPYREGDLNIILETSGTSLHSTTLQGASLQISFMGTAIYLAGSGTAGGYSTTLDGGDAVDGNPANGYLVSHDGLDYEAHTLVLNTTSTSQLNVTSALMTVGIGDEGATITDTIHLAIDVTSDGSASLDPFFTTNGNGPFNTNHDAQGYSRIDTTGAGSKISFSFSSASAVFVYGSTNYDHDAYSVTLSPAAGVSTSTRTFNSTSKWFAYNTSTYWETGLDRDKTYQVTFENLAEGKYFDIHQVLLRDGVPASASSPSSSATSGTTSSDSSSPSSDRTLSTGAIIGVTVGVVAAILAAFFFLFLWCRQRRKNKTRYNATLLTDLRDPA</sequence>
<keyword evidence="2" id="KW-0812">Transmembrane</keyword>
<evidence type="ECO:0000256" key="2">
    <source>
        <dbReference type="SAM" id="Phobius"/>
    </source>
</evidence>
<feature type="transmembrane region" description="Helical" evidence="2">
    <location>
        <begin position="301"/>
        <end position="324"/>
    </location>
</feature>
<evidence type="ECO:0000256" key="1">
    <source>
        <dbReference type="SAM" id="MobiDB-lite"/>
    </source>
</evidence>
<keyword evidence="2" id="KW-0472">Membrane</keyword>
<dbReference type="RefSeq" id="XP_060333660.1">
    <property type="nucleotide sequence ID" value="XM_060477076.1"/>
</dbReference>
<keyword evidence="4" id="KW-1185">Reference proteome</keyword>
<name>A0AA39TK51_ARMTA</name>
<gene>
    <name evidence="3" type="ORF">EV420DRAFT_1640223</name>
</gene>
<comment type="caution">
    <text evidence="3">The sequence shown here is derived from an EMBL/GenBank/DDBJ whole genome shotgun (WGS) entry which is preliminary data.</text>
</comment>
<dbReference type="EMBL" id="JAUEPS010000010">
    <property type="protein sequence ID" value="KAK0461922.1"/>
    <property type="molecule type" value="Genomic_DNA"/>
</dbReference>
<protein>
    <submittedName>
        <fullName evidence="3">Uncharacterized protein</fullName>
    </submittedName>
</protein>
<organism evidence="3 4">
    <name type="scientific">Armillaria tabescens</name>
    <name type="common">Ringless honey mushroom</name>
    <name type="synonym">Agaricus tabescens</name>
    <dbReference type="NCBI Taxonomy" id="1929756"/>
    <lineage>
        <taxon>Eukaryota</taxon>
        <taxon>Fungi</taxon>
        <taxon>Dikarya</taxon>
        <taxon>Basidiomycota</taxon>
        <taxon>Agaricomycotina</taxon>
        <taxon>Agaricomycetes</taxon>
        <taxon>Agaricomycetidae</taxon>
        <taxon>Agaricales</taxon>
        <taxon>Marasmiineae</taxon>
        <taxon>Physalacriaceae</taxon>
        <taxon>Desarmillaria</taxon>
    </lineage>
</organism>
<accession>A0AA39TK51</accession>
<dbReference type="GeneID" id="85360624"/>
<dbReference type="AlphaFoldDB" id="A0AA39TK51"/>